<dbReference type="EMBL" id="BAAATZ010000002">
    <property type="protein sequence ID" value="GAA2719564.1"/>
    <property type="molecule type" value="Genomic_DNA"/>
</dbReference>
<evidence type="ECO:0000313" key="2">
    <source>
        <dbReference type="EMBL" id="GAA2719564.1"/>
    </source>
</evidence>
<keyword evidence="3" id="KW-1185">Reference proteome</keyword>
<name>A0ABN3TVU5_9ACTN</name>
<evidence type="ECO:0000256" key="1">
    <source>
        <dbReference type="SAM" id="MobiDB-lite"/>
    </source>
</evidence>
<proteinExistence type="predicted"/>
<organism evidence="2 3">
    <name type="scientific">Actinocorallia aurantiaca</name>
    <dbReference type="NCBI Taxonomy" id="46204"/>
    <lineage>
        <taxon>Bacteria</taxon>
        <taxon>Bacillati</taxon>
        <taxon>Actinomycetota</taxon>
        <taxon>Actinomycetes</taxon>
        <taxon>Streptosporangiales</taxon>
        <taxon>Thermomonosporaceae</taxon>
        <taxon>Actinocorallia</taxon>
    </lineage>
</organism>
<evidence type="ECO:0000313" key="3">
    <source>
        <dbReference type="Proteomes" id="UP001501842"/>
    </source>
</evidence>
<sequence>MPPEVNAPAIAQDRATSAGTQTARAIRDRMEGFTRPDWQRLSPETRPGGETFVVCKQTFVSSGHVPMVR</sequence>
<feature type="region of interest" description="Disordered" evidence="1">
    <location>
        <begin position="1"/>
        <end position="22"/>
    </location>
</feature>
<accession>A0ABN3TVU5</accession>
<comment type="caution">
    <text evidence="2">The sequence shown here is derived from an EMBL/GenBank/DDBJ whole genome shotgun (WGS) entry which is preliminary data.</text>
</comment>
<protein>
    <submittedName>
        <fullName evidence="2">Uncharacterized protein</fullName>
    </submittedName>
</protein>
<dbReference type="Proteomes" id="UP001501842">
    <property type="component" value="Unassembled WGS sequence"/>
</dbReference>
<gene>
    <name evidence="2" type="ORF">GCM10010439_05430</name>
</gene>
<reference evidence="2 3" key="1">
    <citation type="journal article" date="2019" name="Int. J. Syst. Evol. Microbiol.">
        <title>The Global Catalogue of Microorganisms (GCM) 10K type strain sequencing project: providing services to taxonomists for standard genome sequencing and annotation.</title>
        <authorList>
            <consortium name="The Broad Institute Genomics Platform"/>
            <consortium name="The Broad Institute Genome Sequencing Center for Infectious Disease"/>
            <person name="Wu L."/>
            <person name="Ma J."/>
        </authorList>
    </citation>
    <scope>NUCLEOTIDE SEQUENCE [LARGE SCALE GENOMIC DNA]</scope>
    <source>
        <strain evidence="2 3">JCM 8201</strain>
    </source>
</reference>